<feature type="domain" description="CGL160/ATPI" evidence="6">
    <location>
        <begin position="110"/>
        <end position="232"/>
    </location>
</feature>
<keyword evidence="8" id="KW-1185">Reference proteome</keyword>
<evidence type="ECO:0000313" key="8">
    <source>
        <dbReference type="Proteomes" id="UP000789595"/>
    </source>
</evidence>
<dbReference type="GO" id="GO:0016020">
    <property type="term" value="C:membrane"/>
    <property type="evidence" value="ECO:0007669"/>
    <property type="project" value="UniProtKB-SubCell"/>
</dbReference>
<proteinExistence type="predicted"/>
<organism evidence="7 8">
    <name type="scientific">Pelagomonas calceolata</name>
    <dbReference type="NCBI Taxonomy" id="35677"/>
    <lineage>
        <taxon>Eukaryota</taxon>
        <taxon>Sar</taxon>
        <taxon>Stramenopiles</taxon>
        <taxon>Ochrophyta</taxon>
        <taxon>Pelagophyceae</taxon>
        <taxon>Pelagomonadales</taxon>
        <taxon>Pelagomonadaceae</taxon>
        <taxon>Pelagomonas</taxon>
    </lineage>
</organism>
<dbReference type="EMBL" id="CAKKNE010000005">
    <property type="protein sequence ID" value="CAH0376146.1"/>
    <property type="molecule type" value="Genomic_DNA"/>
</dbReference>
<dbReference type="InterPro" id="IPR056309">
    <property type="entry name" value="CGL160/ATPI_dom"/>
</dbReference>
<reference evidence="7" key="1">
    <citation type="submission" date="2021-11" db="EMBL/GenBank/DDBJ databases">
        <authorList>
            <consortium name="Genoscope - CEA"/>
            <person name="William W."/>
        </authorList>
    </citation>
    <scope>NUCLEOTIDE SEQUENCE</scope>
</reference>
<keyword evidence="2" id="KW-0812">Transmembrane</keyword>
<evidence type="ECO:0000256" key="5">
    <source>
        <dbReference type="SAM" id="MobiDB-lite"/>
    </source>
</evidence>
<feature type="region of interest" description="Disordered" evidence="5">
    <location>
        <begin position="1"/>
        <end position="28"/>
    </location>
</feature>
<evidence type="ECO:0000313" key="7">
    <source>
        <dbReference type="EMBL" id="CAH0376146.1"/>
    </source>
</evidence>
<feature type="compositionally biased region" description="Low complexity" evidence="5">
    <location>
        <begin position="1"/>
        <end position="17"/>
    </location>
</feature>
<evidence type="ECO:0000256" key="3">
    <source>
        <dbReference type="ARBA" id="ARBA00022989"/>
    </source>
</evidence>
<evidence type="ECO:0000259" key="6">
    <source>
        <dbReference type="Pfam" id="PF24763"/>
    </source>
</evidence>
<dbReference type="OrthoDB" id="3700at2759"/>
<evidence type="ECO:0000256" key="2">
    <source>
        <dbReference type="ARBA" id="ARBA00022692"/>
    </source>
</evidence>
<protein>
    <recommendedName>
        <fullName evidence="6">CGL160/ATPI domain-containing protein</fullName>
    </recommendedName>
</protein>
<gene>
    <name evidence="7" type="ORF">PECAL_5P07080</name>
</gene>
<dbReference type="AlphaFoldDB" id="A0A8J2SSP4"/>
<evidence type="ECO:0000256" key="4">
    <source>
        <dbReference type="ARBA" id="ARBA00023136"/>
    </source>
</evidence>
<feature type="non-terminal residue" evidence="7">
    <location>
        <position position="1"/>
    </location>
</feature>
<keyword evidence="3" id="KW-1133">Transmembrane helix</keyword>
<dbReference type="Proteomes" id="UP000789595">
    <property type="component" value="Unassembled WGS sequence"/>
</dbReference>
<comment type="subcellular location">
    <subcellularLocation>
        <location evidence="1">Membrane</location>
        <topology evidence="1">Multi-pass membrane protein</topology>
    </subcellularLocation>
</comment>
<evidence type="ECO:0000256" key="1">
    <source>
        <dbReference type="ARBA" id="ARBA00004141"/>
    </source>
</evidence>
<name>A0A8J2SSP4_9STRA</name>
<keyword evidence="4" id="KW-0472">Membrane</keyword>
<comment type="caution">
    <text evidence="7">The sequence shown here is derived from an EMBL/GenBank/DDBJ whole genome shotgun (WGS) entry which is preliminary data.</text>
</comment>
<sequence length="238" mass="25605">ASTELQPQQASPGAAPAVKQRHERGSLCPSTTRTQFEHLSETMRRLLATCCTAAALVAPTTRRRTGLRAVNDDAPPAPWEGQGADARKAAMAAVFDAQANLAQQSEADLDPEALKRRETAKFERRRNEVVGDHLFLGSLLIAAGWHFLPIKVLESYGVGVLFGGAYLYLLGRYVGSLGEATLDGAKEGGIGQARFAVVGLLIAIAGKQREYLDFIPLLLGFFSYQVATLLQAARPVDD</sequence>
<dbReference type="Pfam" id="PF24763">
    <property type="entry name" value="CGL160_C"/>
    <property type="match status" value="1"/>
</dbReference>
<accession>A0A8J2SSP4</accession>